<sequence length="356" mass="41241">MPKIEKKGGDDVSMYLFDEQPIVANKALARALGLNEALILQQINYWIEINKKYGKNYHDGKYWTYNSIRAWQEKDFDYMSVDTVKRTFAKLEKAGYLLVGNYNKDPRDKTKWYTINDERLEELYLELNRKKLEHERKILEKESQNAMHNALGQNAPMEECKIHQCNDAYSIDAFDENPPMHYGSLHEPLPEITTNNSSENTSYISSENSSHLPIHKYEDLYMRDGLEGGTKKIKSYKSCLEELRESTGYNEHMELGNKIIAKTYDEIIRVLADVMILNADDTVTINQTKLPAYIVQERFRSLDSSHMEYLVNALSENEAKIRNVRAFILTAAYNAPSNMDAYYTALVSYDMREGGL</sequence>
<dbReference type="Pfam" id="PF19481">
    <property type="entry name" value="DUF6017"/>
    <property type="match status" value="1"/>
</dbReference>
<feature type="coiled-coil region" evidence="1">
    <location>
        <begin position="117"/>
        <end position="149"/>
    </location>
</feature>
<keyword evidence="1" id="KW-0175">Coiled coil</keyword>
<dbReference type="EMBL" id="UHHT01000001">
    <property type="protein sequence ID" value="SUO82674.1"/>
    <property type="molecule type" value="Genomic_DNA"/>
</dbReference>
<evidence type="ECO:0000313" key="4">
    <source>
        <dbReference type="Proteomes" id="UP000255476"/>
    </source>
</evidence>
<proteinExistence type="predicted"/>
<evidence type="ECO:0000256" key="1">
    <source>
        <dbReference type="SAM" id="Coils"/>
    </source>
</evidence>
<accession>A0AAX2LNH6</accession>
<dbReference type="InterPro" id="IPR046059">
    <property type="entry name" value="DUF6017"/>
</dbReference>
<evidence type="ECO:0000313" key="3">
    <source>
        <dbReference type="EMBL" id="SUO82674.1"/>
    </source>
</evidence>
<reference evidence="3 4" key="1">
    <citation type="submission" date="2018-06" db="EMBL/GenBank/DDBJ databases">
        <authorList>
            <consortium name="Pathogen Informatics"/>
            <person name="Doyle S."/>
        </authorList>
    </citation>
    <scope>NUCLEOTIDE SEQUENCE [LARGE SCALE GENOMIC DNA]</scope>
    <source>
        <strain evidence="3 4">NCTC7023</strain>
    </source>
</reference>
<feature type="domain" description="DUF6017" evidence="2">
    <location>
        <begin position="256"/>
        <end position="354"/>
    </location>
</feature>
<organism evidence="3 4">
    <name type="scientific">Streptococcus equi subsp. zooepidemicus</name>
    <dbReference type="NCBI Taxonomy" id="40041"/>
    <lineage>
        <taxon>Bacteria</taxon>
        <taxon>Bacillati</taxon>
        <taxon>Bacillota</taxon>
        <taxon>Bacilli</taxon>
        <taxon>Lactobacillales</taxon>
        <taxon>Streptococcaceae</taxon>
        <taxon>Streptococcus</taxon>
    </lineage>
</organism>
<dbReference type="Proteomes" id="UP000255476">
    <property type="component" value="Unassembled WGS sequence"/>
</dbReference>
<name>A0AAX2LNH6_STRSZ</name>
<dbReference type="AlphaFoldDB" id="A0AAX2LNH6"/>
<evidence type="ECO:0000259" key="2">
    <source>
        <dbReference type="Pfam" id="PF19481"/>
    </source>
</evidence>
<gene>
    <name evidence="3" type="ORF">NCTC7023_02047</name>
</gene>
<protein>
    <submittedName>
        <fullName evidence="3">Transposon protein</fullName>
    </submittedName>
</protein>
<comment type="caution">
    <text evidence="3">The sequence shown here is derived from an EMBL/GenBank/DDBJ whole genome shotgun (WGS) entry which is preliminary data.</text>
</comment>